<dbReference type="KEGG" id="msea:METESE_21360"/>
<evidence type="ECO:0000313" key="3">
    <source>
        <dbReference type="EMBL" id="BDU77178.1"/>
    </source>
</evidence>
<dbReference type="RefSeq" id="WP_316410133.1">
    <property type="nucleotide sequence ID" value="NZ_AP027081.1"/>
</dbReference>
<feature type="domain" description="DAHP synthetase I/KDSA" evidence="2">
    <location>
        <begin position="81"/>
        <end position="315"/>
    </location>
</feature>
<reference evidence="3" key="1">
    <citation type="journal article" date="2023" name="Int. J. Syst. Evol. Microbiol.">
        <title>Mesoterricola silvestris gen. nov., sp. nov., Mesoterricola sediminis sp. nov., Geothrix oryzae sp. nov., Geothrix edaphica sp. nov., Geothrix rubra sp. nov., and Geothrix limicola sp. nov., six novel members of Acidobacteriota isolated from soils.</title>
        <authorList>
            <person name="Itoh H."/>
            <person name="Sugisawa Y."/>
            <person name="Mise K."/>
            <person name="Xu Z."/>
            <person name="Kuniyasu M."/>
            <person name="Ushijima N."/>
            <person name="Kawano K."/>
            <person name="Kobayashi E."/>
            <person name="Shiratori Y."/>
            <person name="Masuda Y."/>
            <person name="Senoo K."/>
        </authorList>
    </citation>
    <scope>NUCLEOTIDE SEQUENCE</scope>
    <source>
        <strain evidence="3">W786</strain>
    </source>
</reference>
<dbReference type="PANTHER" id="PTHR43018:SF2">
    <property type="entry name" value="PHOSPHO-2-DEHYDRO-3-DEOXYHEPTONATE ALDOLASE"/>
    <property type="match status" value="1"/>
</dbReference>
<dbReference type="AlphaFoldDB" id="A0AA48HFA6"/>
<dbReference type="GO" id="GO:0009073">
    <property type="term" value="P:aromatic amino acid family biosynthetic process"/>
    <property type="evidence" value="ECO:0007669"/>
    <property type="project" value="InterPro"/>
</dbReference>
<dbReference type="GO" id="GO:0016832">
    <property type="term" value="F:aldehyde-lyase activity"/>
    <property type="evidence" value="ECO:0007669"/>
    <property type="project" value="InterPro"/>
</dbReference>
<organism evidence="3 4">
    <name type="scientific">Mesoterricola sediminis</name>
    <dbReference type="NCBI Taxonomy" id="2927980"/>
    <lineage>
        <taxon>Bacteria</taxon>
        <taxon>Pseudomonadati</taxon>
        <taxon>Acidobacteriota</taxon>
        <taxon>Holophagae</taxon>
        <taxon>Holophagales</taxon>
        <taxon>Holophagaceae</taxon>
        <taxon>Mesoterricola</taxon>
    </lineage>
</organism>
<proteinExistence type="predicted"/>
<evidence type="ECO:0000259" key="2">
    <source>
        <dbReference type="Pfam" id="PF00793"/>
    </source>
</evidence>
<dbReference type="NCBIfam" id="TIGR01361">
    <property type="entry name" value="DAHP_synth_Bsub"/>
    <property type="match status" value="1"/>
</dbReference>
<evidence type="ECO:0000313" key="4">
    <source>
        <dbReference type="Proteomes" id="UP001228113"/>
    </source>
</evidence>
<sequence>MLVKLADPAVSLEASLPGARRLDLPFGSFLALLGPDHPSLEAVQALPGVAWARATGSKPLLAARETFPGGSRVALGGREVGGGTLALMGGPCSVEDREQILTTARFIAACGATGLRGGAYKPRTSPYAFQGLGHAGVELLREAGDASGLPVITEVMEPGDVEAMAPLVDCFQIGARNMSSAPLLRAVGRAGKPVLLKRGPSATLLEFVLAAEYVLLEGNPHVILCERGIRTFETATRNTLDLNAVPVLKELAHLPVVVDPSHGTGRRDAVIPMARAAVAAGADGIIVEVHPDPSKALSDGDQSLHLHEFQRLAEELGPVARAVGRRFDLPRSGADGVPYIRRAVGWGSAN</sequence>
<keyword evidence="1" id="KW-0808">Transferase</keyword>
<dbReference type="SUPFAM" id="SSF51569">
    <property type="entry name" value="Aldolase"/>
    <property type="match status" value="1"/>
</dbReference>
<evidence type="ECO:0000256" key="1">
    <source>
        <dbReference type="ARBA" id="ARBA00022679"/>
    </source>
</evidence>
<dbReference type="InterPro" id="IPR006218">
    <property type="entry name" value="DAHP1/KDSA"/>
</dbReference>
<keyword evidence="4" id="KW-1185">Reference proteome</keyword>
<protein>
    <submittedName>
        <fullName evidence="3">Phospho-2-dehydro-3-deoxyheptonate aldolase</fullName>
    </submittedName>
</protein>
<dbReference type="Gene3D" id="3.20.20.70">
    <property type="entry name" value="Aldolase class I"/>
    <property type="match status" value="1"/>
</dbReference>
<dbReference type="Proteomes" id="UP001228113">
    <property type="component" value="Chromosome"/>
</dbReference>
<dbReference type="Pfam" id="PF00793">
    <property type="entry name" value="DAHP_synth_1"/>
    <property type="match status" value="1"/>
</dbReference>
<dbReference type="PANTHER" id="PTHR43018">
    <property type="entry name" value="PHOSPHO-2-DEHYDRO-3-DEOXYHEPTONATE ALDOLASE"/>
    <property type="match status" value="1"/>
</dbReference>
<dbReference type="NCBIfam" id="NF006421">
    <property type="entry name" value="PRK08673.1"/>
    <property type="match status" value="1"/>
</dbReference>
<dbReference type="NCBIfam" id="NF009239">
    <property type="entry name" value="PRK12595.1"/>
    <property type="match status" value="1"/>
</dbReference>
<gene>
    <name evidence="3" type="ORF">METESE_21360</name>
</gene>
<dbReference type="InterPro" id="IPR006268">
    <property type="entry name" value="DAHP_syn_2"/>
</dbReference>
<name>A0AA48HFA6_9BACT</name>
<accession>A0AA48HFA6</accession>
<dbReference type="InterPro" id="IPR052899">
    <property type="entry name" value="Class-I_DAHP_synthase"/>
</dbReference>
<dbReference type="GO" id="GO:0016740">
    <property type="term" value="F:transferase activity"/>
    <property type="evidence" value="ECO:0007669"/>
    <property type="project" value="UniProtKB-KW"/>
</dbReference>
<dbReference type="InterPro" id="IPR013785">
    <property type="entry name" value="Aldolase_TIM"/>
</dbReference>
<dbReference type="EMBL" id="AP027081">
    <property type="protein sequence ID" value="BDU77178.1"/>
    <property type="molecule type" value="Genomic_DNA"/>
</dbReference>